<dbReference type="InterPro" id="IPR006638">
    <property type="entry name" value="Elp3/MiaA/NifB-like_rSAM"/>
</dbReference>
<sequence>MTQKVKDWERYFVPPDLKAAKKRGKQDVEVLQFGEIPEDMRRIGEGKYYLIRTYGCQMNVHDSETIAGILEMMGYRPTESEEQASVILLNTCAIRENAEDKVFGEIGRLKPLKMENPDLILGMCGCMSQEEGVVNRILRQHPYVDLIFGTHNIHRLPFLLKEALFSKEMVVEVWSKEGDIVENLPKVREDGLKAWVNIMYGCDKFCTYCIVPYTRGKERSRRPEDVLAEIRELARKGYQEVTLLGQNVNAYGKDFKDRHYTFAHLMDDVRKIGIPRVRFTTSHPRDFDDHLIEVLAKGGNLVEHIHLPVQSGSTEILKMMARKYTREQYLELVRKIKAAIPNVSLTTDIIVGFPGETDEQFEETLSLVREVEFDSAFTFIYSPREGTPAAKMKDDVPPEVKKERLMRLNRLQDEISRRKNEALRGKVVEVLVEGESKKDPNVLSGRTRSNKLVNFTGPKHLIGRFAHVRIDEPKTHTLKGVWVEETYAQVGM</sequence>
<feature type="domain" description="MTTase N-terminal" evidence="11">
    <location>
        <begin position="47"/>
        <end position="165"/>
    </location>
</feature>
<dbReference type="SMART" id="SM00729">
    <property type="entry name" value="Elp3"/>
    <property type="match status" value="1"/>
</dbReference>
<dbReference type="CDD" id="cd01335">
    <property type="entry name" value="Radical_SAM"/>
    <property type="match status" value="1"/>
</dbReference>
<evidence type="ECO:0000256" key="4">
    <source>
        <dbReference type="ARBA" id="ARBA00022691"/>
    </source>
</evidence>
<dbReference type="NCBIfam" id="TIGR01574">
    <property type="entry name" value="miaB-methiolase"/>
    <property type="match status" value="1"/>
</dbReference>
<feature type="binding site" evidence="9">
    <location>
        <position position="126"/>
    </location>
    <ligand>
        <name>[4Fe-4S] cluster</name>
        <dbReference type="ChEBI" id="CHEBI:49883"/>
        <label>1</label>
    </ligand>
</feature>
<evidence type="ECO:0000256" key="6">
    <source>
        <dbReference type="ARBA" id="ARBA00023004"/>
    </source>
</evidence>
<dbReference type="Pfam" id="PF01938">
    <property type="entry name" value="TRAM"/>
    <property type="match status" value="1"/>
</dbReference>
<evidence type="ECO:0000256" key="1">
    <source>
        <dbReference type="ARBA" id="ARBA00003234"/>
    </source>
</evidence>
<dbReference type="PROSITE" id="PS01278">
    <property type="entry name" value="MTTASE_RADICAL"/>
    <property type="match status" value="1"/>
</dbReference>
<evidence type="ECO:0000256" key="2">
    <source>
        <dbReference type="ARBA" id="ARBA00022485"/>
    </source>
</evidence>
<reference evidence="13" key="1">
    <citation type="journal article" date="2024" name="Int. J. Syst. Evol. Microbiol.">
        <title>Polycladomyces zharkentensis sp. nov., a novel thermophilic cellulose- and starch-degrading member of the Bacillota from a geothermal aquifer in Kazakhstan.</title>
        <authorList>
            <person name="Mashzhan A."/>
            <person name="Kistaubayeva A."/>
            <person name="Javier-Lopez R."/>
            <person name="Bissenova U."/>
            <person name="Bissenbay A."/>
            <person name="Birkeland N.K."/>
        </authorList>
    </citation>
    <scope>NUCLEOTIDE SEQUENCE</scope>
    <source>
        <strain evidence="13">ZKZ2T</strain>
    </source>
</reference>
<dbReference type="EMBL" id="JAFHAP010000008">
    <property type="protein sequence ID" value="MBN2909430.1"/>
    <property type="molecule type" value="Genomic_DNA"/>
</dbReference>
<feature type="domain" description="Radical SAM core" evidence="12">
    <location>
        <begin position="188"/>
        <end position="418"/>
    </location>
</feature>
<dbReference type="SFLD" id="SFLDF00273">
    <property type="entry name" value="(dimethylallyl)adenosine_tRNA"/>
    <property type="match status" value="1"/>
</dbReference>
<feature type="binding site" evidence="9">
    <location>
        <position position="209"/>
    </location>
    <ligand>
        <name>[4Fe-4S] cluster</name>
        <dbReference type="ChEBI" id="CHEBI:49883"/>
        <label>2</label>
        <note>4Fe-4S-S-AdoMet</note>
    </ligand>
</feature>
<dbReference type="HAMAP" id="MF_01864">
    <property type="entry name" value="tRNA_metthiotr_MiaB"/>
    <property type="match status" value="1"/>
</dbReference>
<keyword evidence="9" id="KW-0963">Cytoplasm</keyword>
<dbReference type="InterPro" id="IPR006463">
    <property type="entry name" value="MiaB_methiolase"/>
</dbReference>
<evidence type="ECO:0000259" key="12">
    <source>
        <dbReference type="PROSITE" id="PS51918"/>
    </source>
</evidence>
<feature type="binding site" evidence="9">
    <location>
        <position position="56"/>
    </location>
    <ligand>
        <name>[4Fe-4S] cluster</name>
        <dbReference type="ChEBI" id="CHEBI:49883"/>
        <label>1</label>
    </ligand>
</feature>
<evidence type="ECO:0000256" key="9">
    <source>
        <dbReference type="HAMAP-Rule" id="MF_01864"/>
    </source>
</evidence>
<organism evidence="13 14">
    <name type="scientific">Polycladomyces zharkentensis</name>
    <dbReference type="NCBI Taxonomy" id="2807616"/>
    <lineage>
        <taxon>Bacteria</taxon>
        <taxon>Bacillati</taxon>
        <taxon>Bacillota</taxon>
        <taxon>Bacilli</taxon>
        <taxon>Bacillales</taxon>
        <taxon>Thermoactinomycetaceae</taxon>
        <taxon>Polycladomyces</taxon>
    </lineage>
</organism>
<feature type="binding site" evidence="9">
    <location>
        <position position="202"/>
    </location>
    <ligand>
        <name>[4Fe-4S] cluster</name>
        <dbReference type="ChEBI" id="CHEBI:49883"/>
        <label>2</label>
        <note>4Fe-4S-S-AdoMet</note>
    </ligand>
</feature>
<dbReference type="InterPro" id="IPR058240">
    <property type="entry name" value="rSAM_sf"/>
</dbReference>
<evidence type="ECO:0000313" key="14">
    <source>
        <dbReference type="Proteomes" id="UP001177120"/>
    </source>
</evidence>
<feature type="binding site" evidence="9">
    <location>
        <position position="92"/>
    </location>
    <ligand>
        <name>[4Fe-4S] cluster</name>
        <dbReference type="ChEBI" id="CHEBI:49883"/>
        <label>1</label>
    </ligand>
</feature>
<evidence type="ECO:0000256" key="8">
    <source>
        <dbReference type="ARBA" id="ARBA00033765"/>
    </source>
</evidence>
<keyword evidence="14" id="KW-1185">Reference proteome</keyword>
<dbReference type="Pfam" id="PF00919">
    <property type="entry name" value="UPF0004"/>
    <property type="match status" value="1"/>
</dbReference>
<feature type="domain" description="TRAM" evidence="10">
    <location>
        <begin position="421"/>
        <end position="484"/>
    </location>
</feature>
<keyword evidence="6 9" id="KW-0408">Iron</keyword>
<dbReference type="InterPro" id="IPR023404">
    <property type="entry name" value="rSAM_horseshoe"/>
</dbReference>
<evidence type="ECO:0000256" key="7">
    <source>
        <dbReference type="ARBA" id="ARBA00023014"/>
    </source>
</evidence>
<dbReference type="InterPro" id="IPR007197">
    <property type="entry name" value="rSAM"/>
</dbReference>
<proteinExistence type="inferred from homology"/>
<dbReference type="NCBIfam" id="TIGR00089">
    <property type="entry name" value="MiaB/RimO family radical SAM methylthiotransferase"/>
    <property type="match status" value="1"/>
</dbReference>
<keyword evidence="3 9" id="KW-0808">Transferase</keyword>
<keyword evidence="9" id="KW-0819">tRNA processing</keyword>
<dbReference type="InterPro" id="IPR005839">
    <property type="entry name" value="Methylthiotransferase"/>
</dbReference>
<evidence type="ECO:0000259" key="11">
    <source>
        <dbReference type="PROSITE" id="PS51449"/>
    </source>
</evidence>
<dbReference type="Gene3D" id="3.40.50.12160">
    <property type="entry name" value="Methylthiotransferase, N-terminal domain"/>
    <property type="match status" value="1"/>
</dbReference>
<dbReference type="Gene3D" id="3.80.30.20">
    <property type="entry name" value="tm_1862 like domain"/>
    <property type="match status" value="1"/>
</dbReference>
<keyword evidence="7 9" id="KW-0411">Iron-sulfur</keyword>
<gene>
    <name evidence="9 13" type="primary">miaB</name>
    <name evidence="13" type="ORF">JQC72_07810</name>
</gene>
<comment type="cofactor">
    <cofactor evidence="9">
        <name>[4Fe-4S] cluster</name>
        <dbReference type="ChEBI" id="CHEBI:49883"/>
    </cofactor>
    <text evidence="9">Binds 2 [4Fe-4S] clusters. One cluster is coordinated with 3 cysteines and an exchangeable S-adenosyl-L-methionine.</text>
</comment>
<comment type="function">
    <text evidence="1 9">Catalyzes the methylthiolation of N6-(dimethylallyl)adenosine (i(6)A), leading to the formation of 2-methylthio-N6-(dimethylallyl)adenosine (ms(2)i(6)A) at position 37 in tRNAs that read codons beginning with uridine.</text>
</comment>
<evidence type="ECO:0000256" key="5">
    <source>
        <dbReference type="ARBA" id="ARBA00022723"/>
    </source>
</evidence>
<evidence type="ECO:0000259" key="10">
    <source>
        <dbReference type="PROSITE" id="PS50926"/>
    </source>
</evidence>
<comment type="subcellular location">
    <subcellularLocation>
        <location evidence="9">Cytoplasm</location>
    </subcellularLocation>
</comment>
<dbReference type="InterPro" id="IPR013848">
    <property type="entry name" value="Methylthiotransferase_N"/>
</dbReference>
<dbReference type="Pfam" id="PF04055">
    <property type="entry name" value="Radical_SAM"/>
    <property type="match status" value="1"/>
</dbReference>
<dbReference type="Proteomes" id="UP001177120">
    <property type="component" value="Unassembled WGS sequence"/>
</dbReference>
<keyword evidence="5 9" id="KW-0479">Metal-binding</keyword>
<protein>
    <recommendedName>
        <fullName evidence="8 9">tRNA-2-methylthio-N(6)-dimethylallyladenosine synthase</fullName>
        <ecNumber evidence="8 9">2.8.4.3</ecNumber>
    </recommendedName>
    <alternativeName>
        <fullName evidence="9">(Dimethylallyl)adenosine tRNA methylthiotransferase MiaB</fullName>
    </alternativeName>
    <alternativeName>
        <fullName evidence="9">tRNA-i(6)A37 methylthiotransferase</fullName>
    </alternativeName>
</protein>
<dbReference type="PANTHER" id="PTHR43020:SF2">
    <property type="entry name" value="MITOCHONDRIAL TRNA METHYLTHIOTRANSFERASE CDK5RAP1"/>
    <property type="match status" value="1"/>
</dbReference>
<comment type="catalytic activity">
    <reaction evidence="9">
        <text>N(6)-dimethylallyladenosine(37) in tRNA + (sulfur carrier)-SH + AH2 + 2 S-adenosyl-L-methionine = 2-methylsulfanyl-N(6)-dimethylallyladenosine(37) in tRNA + (sulfur carrier)-H + 5'-deoxyadenosine + L-methionine + A + S-adenosyl-L-homocysteine + 2 H(+)</text>
        <dbReference type="Rhea" id="RHEA:37067"/>
        <dbReference type="Rhea" id="RHEA-COMP:10375"/>
        <dbReference type="Rhea" id="RHEA-COMP:10376"/>
        <dbReference type="Rhea" id="RHEA-COMP:14737"/>
        <dbReference type="Rhea" id="RHEA-COMP:14739"/>
        <dbReference type="ChEBI" id="CHEBI:13193"/>
        <dbReference type="ChEBI" id="CHEBI:15378"/>
        <dbReference type="ChEBI" id="CHEBI:17319"/>
        <dbReference type="ChEBI" id="CHEBI:17499"/>
        <dbReference type="ChEBI" id="CHEBI:29917"/>
        <dbReference type="ChEBI" id="CHEBI:57844"/>
        <dbReference type="ChEBI" id="CHEBI:57856"/>
        <dbReference type="ChEBI" id="CHEBI:59789"/>
        <dbReference type="ChEBI" id="CHEBI:64428"/>
        <dbReference type="ChEBI" id="CHEBI:74415"/>
        <dbReference type="ChEBI" id="CHEBI:74417"/>
        <dbReference type="EC" id="2.8.4.3"/>
    </reaction>
</comment>
<dbReference type="PANTHER" id="PTHR43020">
    <property type="entry name" value="CDK5 REGULATORY SUBUNIT-ASSOCIATED PROTEIN 1"/>
    <property type="match status" value="1"/>
</dbReference>
<dbReference type="RefSeq" id="WP_205494528.1">
    <property type="nucleotide sequence ID" value="NZ_JAFHAP010000008.1"/>
</dbReference>
<dbReference type="InterPro" id="IPR020612">
    <property type="entry name" value="Methylthiotransferase_CS"/>
</dbReference>
<comment type="similarity">
    <text evidence="9">Belongs to the methylthiotransferase family. MiaB subfamily.</text>
</comment>
<dbReference type="PROSITE" id="PS50926">
    <property type="entry name" value="TRAM"/>
    <property type="match status" value="1"/>
</dbReference>
<dbReference type="InterPro" id="IPR002792">
    <property type="entry name" value="TRAM_dom"/>
</dbReference>
<evidence type="ECO:0000313" key="13">
    <source>
        <dbReference type="EMBL" id="MBN2909430.1"/>
    </source>
</evidence>
<dbReference type="PROSITE" id="PS51918">
    <property type="entry name" value="RADICAL_SAM"/>
    <property type="match status" value="1"/>
</dbReference>
<comment type="subunit">
    <text evidence="9">Monomer.</text>
</comment>
<dbReference type="PROSITE" id="PS51449">
    <property type="entry name" value="MTTASE_N"/>
    <property type="match status" value="1"/>
</dbReference>
<dbReference type="SFLD" id="SFLDS00029">
    <property type="entry name" value="Radical_SAM"/>
    <property type="match status" value="1"/>
</dbReference>
<keyword evidence="2 9" id="KW-0004">4Fe-4S</keyword>
<evidence type="ECO:0000256" key="3">
    <source>
        <dbReference type="ARBA" id="ARBA00022679"/>
    </source>
</evidence>
<dbReference type="SFLD" id="SFLDG01061">
    <property type="entry name" value="methylthiotransferase"/>
    <property type="match status" value="1"/>
</dbReference>
<feature type="binding site" evidence="9">
    <location>
        <position position="206"/>
    </location>
    <ligand>
        <name>[4Fe-4S] cluster</name>
        <dbReference type="ChEBI" id="CHEBI:49883"/>
        <label>2</label>
        <note>4Fe-4S-S-AdoMet</note>
    </ligand>
</feature>
<dbReference type="SUPFAM" id="SSF102114">
    <property type="entry name" value="Radical SAM enzymes"/>
    <property type="match status" value="1"/>
</dbReference>
<accession>A0ABS2WIP6</accession>
<name>A0ABS2WIP6_9BACL</name>
<keyword evidence="4 9" id="KW-0949">S-adenosyl-L-methionine</keyword>
<dbReference type="EC" id="2.8.4.3" evidence="8 9"/>
<comment type="caution">
    <text evidence="13">The sequence shown here is derived from an EMBL/GenBank/DDBJ whole genome shotgun (WGS) entry which is preliminary data.</text>
</comment>
<dbReference type="InterPro" id="IPR038135">
    <property type="entry name" value="Methylthiotransferase_N_sf"/>
</dbReference>
<dbReference type="SFLD" id="SFLDG01082">
    <property type="entry name" value="B12-binding_domain_containing"/>
    <property type="match status" value="1"/>
</dbReference>